<dbReference type="PANTHER" id="PTHR43103:SF5">
    <property type="entry name" value="4-EPIMERASE, PUTATIVE (AFU_ORTHOLOGUE AFUA_7G00360)-RELATED"/>
    <property type="match status" value="1"/>
</dbReference>
<accession>A0ABP9M6H1</accession>
<dbReference type="EMBL" id="BAABKZ010000002">
    <property type="protein sequence ID" value="GAA5091824.1"/>
    <property type="molecule type" value="Genomic_DNA"/>
</dbReference>
<keyword evidence="6" id="KW-1185">Reference proteome</keyword>
<comment type="similarity">
    <text evidence="1">Belongs to the NAD(P)-dependent epimerase/dehydratase family.</text>
</comment>
<feature type="domain" description="NAD-dependent epimerase/dehydratase" evidence="4">
    <location>
        <begin position="4"/>
        <end position="161"/>
    </location>
</feature>
<keyword evidence="3" id="KW-0520">NAD</keyword>
<gene>
    <name evidence="5" type="ORF">GCM10025760_19540</name>
</gene>
<dbReference type="SUPFAM" id="SSF51735">
    <property type="entry name" value="NAD(P)-binding Rossmann-fold domains"/>
    <property type="match status" value="1"/>
</dbReference>
<evidence type="ECO:0000313" key="6">
    <source>
        <dbReference type="Proteomes" id="UP001501407"/>
    </source>
</evidence>
<organism evidence="5 6">
    <name type="scientific">Microbacterium yannicii</name>
    <dbReference type="NCBI Taxonomy" id="671622"/>
    <lineage>
        <taxon>Bacteria</taxon>
        <taxon>Bacillati</taxon>
        <taxon>Actinomycetota</taxon>
        <taxon>Actinomycetes</taxon>
        <taxon>Micrococcales</taxon>
        <taxon>Microbacteriaceae</taxon>
        <taxon>Microbacterium</taxon>
    </lineage>
</organism>
<dbReference type="RefSeq" id="WP_194414864.1">
    <property type="nucleotide sequence ID" value="NZ_BAABKZ010000002.1"/>
</dbReference>
<keyword evidence="2" id="KW-0560">Oxidoreductase</keyword>
<dbReference type="InterPro" id="IPR001509">
    <property type="entry name" value="Epimerase_deHydtase"/>
</dbReference>
<dbReference type="InterPro" id="IPR036291">
    <property type="entry name" value="NAD(P)-bd_dom_sf"/>
</dbReference>
<reference evidence="6" key="1">
    <citation type="journal article" date="2019" name="Int. J. Syst. Evol. Microbiol.">
        <title>The Global Catalogue of Microorganisms (GCM) 10K type strain sequencing project: providing services to taxonomists for standard genome sequencing and annotation.</title>
        <authorList>
            <consortium name="The Broad Institute Genomics Platform"/>
            <consortium name="The Broad Institute Genome Sequencing Center for Infectious Disease"/>
            <person name="Wu L."/>
            <person name="Ma J."/>
        </authorList>
    </citation>
    <scope>NUCLEOTIDE SEQUENCE [LARGE SCALE GENOMIC DNA]</scope>
    <source>
        <strain evidence="6">JCM 18959</strain>
    </source>
</reference>
<dbReference type="Pfam" id="PF01370">
    <property type="entry name" value="Epimerase"/>
    <property type="match status" value="1"/>
</dbReference>
<evidence type="ECO:0000259" key="4">
    <source>
        <dbReference type="Pfam" id="PF01370"/>
    </source>
</evidence>
<proteinExistence type="inferred from homology"/>
<name>A0ABP9M6H1_9MICO</name>
<sequence length="264" mass="27381">MSTVVLTGAAGTIGRAVVPLLARRHELRLVDIAPPSDAAQWPGTWTTCSVADAAALTAVLTGADALVHLAGISSEAAWADLLAANVDGTRVALESARAAGVRRVMLAGSIHAVGYLPGSRADEDAARPDTYYGVTKVAIEALGALFADRYGMSVVSARLCTFGEAPSAGRTAATWLSVDDTARLFEAAIAFDGPGHHIVWGVSNNEPGWFPLEPGRAIGYEPADDAVKRLTQATGERPPEPDPGELLGGSFVHLPLGVPIARRS</sequence>
<protein>
    <submittedName>
        <fullName evidence="5">NAD(P)-dependent oxidoreductase</fullName>
    </submittedName>
</protein>
<evidence type="ECO:0000256" key="2">
    <source>
        <dbReference type="ARBA" id="ARBA00023002"/>
    </source>
</evidence>
<dbReference type="PANTHER" id="PTHR43103">
    <property type="entry name" value="NUCLEOSIDE-DIPHOSPHATE-SUGAR EPIMERASE"/>
    <property type="match status" value="1"/>
</dbReference>
<evidence type="ECO:0000256" key="1">
    <source>
        <dbReference type="ARBA" id="ARBA00007637"/>
    </source>
</evidence>
<evidence type="ECO:0000256" key="3">
    <source>
        <dbReference type="ARBA" id="ARBA00023027"/>
    </source>
</evidence>
<evidence type="ECO:0000313" key="5">
    <source>
        <dbReference type="EMBL" id="GAA5091824.1"/>
    </source>
</evidence>
<dbReference type="Proteomes" id="UP001501407">
    <property type="component" value="Unassembled WGS sequence"/>
</dbReference>
<comment type="caution">
    <text evidence="5">The sequence shown here is derived from an EMBL/GenBank/DDBJ whole genome shotgun (WGS) entry which is preliminary data.</text>
</comment>
<dbReference type="Gene3D" id="3.40.50.720">
    <property type="entry name" value="NAD(P)-binding Rossmann-like Domain"/>
    <property type="match status" value="1"/>
</dbReference>